<dbReference type="InterPro" id="IPR029063">
    <property type="entry name" value="SAM-dependent_MTases_sf"/>
</dbReference>
<dbReference type="InterPro" id="IPR041698">
    <property type="entry name" value="Methyltransf_25"/>
</dbReference>
<name>A0A5R9BA27_9MICC</name>
<sequence length="215" mass="23089">MAKYTTIAPLYDLLSAEYPVYGAGRRRLAELIGLQEGQQVLDIGCGTGLNFPWLCERVTSTGTVIGIDRSPTMLAQARGRAQRNGWTNVILIQADATELETPDTSARITSAGGRALSDAALATYSLSLMGDWPSAWQAMWDLTTAQARLGILDMQKPTGFAAAFRPLAQLACRLGGSNIDAHPWTALEQDCTEALRDSLRGGHLQVRVGSKPQAA</sequence>
<dbReference type="AlphaFoldDB" id="A0A5R9BA27"/>
<proteinExistence type="predicted"/>
<evidence type="ECO:0000313" key="2">
    <source>
        <dbReference type="EMBL" id="TLP96203.1"/>
    </source>
</evidence>
<gene>
    <name evidence="2" type="ORF">FEF26_09445</name>
</gene>
<dbReference type="RefSeq" id="WP_138253290.1">
    <property type="nucleotide sequence ID" value="NZ_VAVZ01000024.1"/>
</dbReference>
<dbReference type="EMBL" id="VAVZ01000024">
    <property type="protein sequence ID" value="TLP96203.1"/>
    <property type="molecule type" value="Genomic_DNA"/>
</dbReference>
<evidence type="ECO:0000313" key="3">
    <source>
        <dbReference type="Proteomes" id="UP000310458"/>
    </source>
</evidence>
<accession>A0A5R9BA27</accession>
<comment type="caution">
    <text evidence="2">The sequence shown here is derived from an EMBL/GenBank/DDBJ whole genome shotgun (WGS) entry which is preliminary data.</text>
</comment>
<reference evidence="2 3" key="1">
    <citation type="submission" date="2019-05" db="EMBL/GenBank/DDBJ databases">
        <title>Nesterenkonia sp. GY074 isolated from the Southern Atlantic Ocean.</title>
        <authorList>
            <person name="Zhang G."/>
        </authorList>
    </citation>
    <scope>NUCLEOTIDE SEQUENCE [LARGE SCALE GENOMIC DNA]</scope>
    <source>
        <strain evidence="2 3">GY074</strain>
    </source>
</reference>
<evidence type="ECO:0000259" key="1">
    <source>
        <dbReference type="Pfam" id="PF13649"/>
    </source>
</evidence>
<dbReference type="Proteomes" id="UP000310458">
    <property type="component" value="Unassembled WGS sequence"/>
</dbReference>
<dbReference type="OrthoDB" id="7032234at2"/>
<dbReference type="Gene3D" id="3.40.50.150">
    <property type="entry name" value="Vaccinia Virus protein VP39"/>
    <property type="match status" value="1"/>
</dbReference>
<dbReference type="CDD" id="cd02440">
    <property type="entry name" value="AdoMet_MTases"/>
    <property type="match status" value="1"/>
</dbReference>
<keyword evidence="2" id="KW-0808">Transferase</keyword>
<keyword evidence="3" id="KW-1185">Reference proteome</keyword>
<dbReference type="GO" id="GO:0032259">
    <property type="term" value="P:methylation"/>
    <property type="evidence" value="ECO:0007669"/>
    <property type="project" value="UniProtKB-KW"/>
</dbReference>
<dbReference type="SUPFAM" id="SSF53335">
    <property type="entry name" value="S-adenosyl-L-methionine-dependent methyltransferases"/>
    <property type="match status" value="1"/>
</dbReference>
<keyword evidence="2" id="KW-0489">Methyltransferase</keyword>
<feature type="domain" description="Methyltransferase" evidence="1">
    <location>
        <begin position="40"/>
        <end position="108"/>
    </location>
</feature>
<dbReference type="GO" id="GO:0008168">
    <property type="term" value="F:methyltransferase activity"/>
    <property type="evidence" value="ECO:0007669"/>
    <property type="project" value="UniProtKB-KW"/>
</dbReference>
<organism evidence="2 3">
    <name type="scientific">Nesterenkonia salmonea</name>
    <dbReference type="NCBI Taxonomy" id="1804987"/>
    <lineage>
        <taxon>Bacteria</taxon>
        <taxon>Bacillati</taxon>
        <taxon>Actinomycetota</taxon>
        <taxon>Actinomycetes</taxon>
        <taxon>Micrococcales</taxon>
        <taxon>Micrococcaceae</taxon>
        <taxon>Nesterenkonia</taxon>
    </lineage>
</organism>
<protein>
    <submittedName>
        <fullName evidence="2">Methyltransferase domain-containing protein</fullName>
    </submittedName>
</protein>
<dbReference type="Pfam" id="PF13649">
    <property type="entry name" value="Methyltransf_25"/>
    <property type="match status" value="1"/>
</dbReference>